<keyword evidence="6" id="KW-0560">Oxidoreductase</keyword>
<dbReference type="GO" id="GO:0020037">
    <property type="term" value="F:heme binding"/>
    <property type="evidence" value="ECO:0007669"/>
    <property type="project" value="InterPro"/>
</dbReference>
<keyword evidence="7" id="KW-0408">Iron</keyword>
<keyword evidence="2" id="KW-0964">Secreted</keyword>
<dbReference type="GO" id="GO:0006979">
    <property type="term" value="P:response to oxidative stress"/>
    <property type="evidence" value="ECO:0007669"/>
    <property type="project" value="InterPro"/>
</dbReference>
<evidence type="ECO:0000256" key="1">
    <source>
        <dbReference type="ARBA" id="ARBA00004613"/>
    </source>
</evidence>
<organism evidence="9 10">
    <name type="scientific">Rhynchophorus ferrugineus</name>
    <name type="common">Red palm weevil</name>
    <name type="synonym">Curculio ferrugineus</name>
    <dbReference type="NCBI Taxonomy" id="354439"/>
    <lineage>
        <taxon>Eukaryota</taxon>
        <taxon>Metazoa</taxon>
        <taxon>Ecdysozoa</taxon>
        <taxon>Arthropoda</taxon>
        <taxon>Hexapoda</taxon>
        <taxon>Insecta</taxon>
        <taxon>Pterygota</taxon>
        <taxon>Neoptera</taxon>
        <taxon>Endopterygota</taxon>
        <taxon>Coleoptera</taxon>
        <taxon>Polyphaga</taxon>
        <taxon>Cucujiformia</taxon>
        <taxon>Curculionidae</taxon>
        <taxon>Dryophthorinae</taxon>
        <taxon>Rhynchophorus</taxon>
    </lineage>
</organism>
<dbReference type="PRINTS" id="PR00457">
    <property type="entry name" value="ANPEROXIDASE"/>
</dbReference>
<evidence type="ECO:0000313" key="10">
    <source>
        <dbReference type="Proteomes" id="UP000625711"/>
    </source>
</evidence>
<protein>
    <recommendedName>
        <fullName evidence="11">Peroxidase</fullName>
    </recommendedName>
</protein>
<dbReference type="GO" id="GO:0004601">
    <property type="term" value="F:peroxidase activity"/>
    <property type="evidence" value="ECO:0007669"/>
    <property type="project" value="UniProtKB-KW"/>
</dbReference>
<dbReference type="InterPro" id="IPR010255">
    <property type="entry name" value="Haem_peroxidase_sf"/>
</dbReference>
<dbReference type="GO" id="GO:0022412">
    <property type="term" value="P:cellular process involved in reproduction in multicellular organism"/>
    <property type="evidence" value="ECO:0007669"/>
    <property type="project" value="UniProtKB-ARBA"/>
</dbReference>
<dbReference type="FunFam" id="1.10.640.10:FF:000003">
    <property type="entry name" value="chorion peroxidase"/>
    <property type="match status" value="1"/>
</dbReference>
<evidence type="ECO:0000256" key="5">
    <source>
        <dbReference type="ARBA" id="ARBA00022729"/>
    </source>
</evidence>
<evidence type="ECO:0000256" key="8">
    <source>
        <dbReference type="SAM" id="SignalP"/>
    </source>
</evidence>
<name>A0A834MJ67_RHYFE</name>
<dbReference type="EMBL" id="JAACXV010000305">
    <property type="protein sequence ID" value="KAF7280364.1"/>
    <property type="molecule type" value="Genomic_DNA"/>
</dbReference>
<keyword evidence="10" id="KW-1185">Reference proteome</keyword>
<keyword evidence="4" id="KW-0349">Heme</keyword>
<keyword evidence="5 8" id="KW-0732">Signal</keyword>
<evidence type="ECO:0000256" key="6">
    <source>
        <dbReference type="ARBA" id="ARBA00023002"/>
    </source>
</evidence>
<dbReference type="GO" id="GO:0005576">
    <property type="term" value="C:extracellular region"/>
    <property type="evidence" value="ECO:0007669"/>
    <property type="project" value="UniProtKB-SubCell"/>
</dbReference>
<dbReference type="PANTHER" id="PTHR11475">
    <property type="entry name" value="OXIDASE/PEROXIDASE"/>
    <property type="match status" value="1"/>
</dbReference>
<evidence type="ECO:0000313" key="9">
    <source>
        <dbReference type="EMBL" id="KAF7280364.1"/>
    </source>
</evidence>
<dbReference type="InterPro" id="IPR019791">
    <property type="entry name" value="Haem_peroxidase_animal"/>
</dbReference>
<sequence length="756" mass="85748">MKPQSFKLAMPLLGMLLWVLSIHAGIFSDANRQRLPFLEDFRHPAGEIIHAKRETNMEKLLGRITQKDLNNTVDFATNVIGFMERLENNLRWSDIKVNDGTPSHGMLISFGPDEEAVKRGKDGFISLQAASQLVNEYCNRIFKENLGAVSYRECAKILSRFKFHGTALDQTCKALSRPCQDEEYNSPYRSINGSCNNVEKAHIGESFTGFGRLLDADYSDGIQAQRRSVTKRPLPNSREIVNKLVKYDAVPSNKHTMALMQWSQFMEHDLSRPATAVAIHTDSPIECCSRDGQNLSPRYVHPFCLPIYVSQDKSYSKQGVHCLNFVRSIPAVRSDCSFGASDQVNQATHFLDGSQIYGSTNKKLKELRSFTGGKLATTFYEGHEYLPLSTDPTRDCQIFSKSSVCFNSGDARVNFQPQLALMHTIWYREHNRIADDLAKLNPTWDDETLFQETKRIVIAEMQKITYFEWVPAVLGNIEQTRILSHSYSKSTKATVSNSFATAAMRSIKSLSDGKPKFYDEDRNANESIFMRNYFNNPAIIKQNGVVDALIRGLTTQPSQKLDICYAEDLINKLYTNGHYGFDVLSFDIQRGRDHGLPSYNKFRALCGLKKARSFADLRDVMSLEDIVALSKVYAHPEDIDLIIGGLLEKPKKNALFGHTFSCIVADQMIRTRKGDRYFYDNKDQPKPFTEEQIGQIEKVTLARIMCDNGDDIKRMQPKVFESISSSNELIDCSSNKIPKIDLRYWSSPIQPETTLV</sequence>
<gene>
    <name evidence="9" type="ORF">GWI33_006136</name>
</gene>
<keyword evidence="3" id="KW-0575">Peroxidase</keyword>
<dbReference type="OrthoDB" id="823504at2759"/>
<dbReference type="Gene3D" id="1.10.640.10">
    <property type="entry name" value="Haem peroxidase domain superfamily, animal type"/>
    <property type="match status" value="1"/>
</dbReference>
<reference evidence="9" key="1">
    <citation type="submission" date="2020-08" db="EMBL/GenBank/DDBJ databases">
        <title>Genome sequencing and assembly of the red palm weevil Rhynchophorus ferrugineus.</title>
        <authorList>
            <person name="Dias G.B."/>
            <person name="Bergman C.M."/>
            <person name="Manee M."/>
        </authorList>
    </citation>
    <scope>NUCLEOTIDE SEQUENCE</scope>
    <source>
        <strain evidence="9">AA-2017</strain>
        <tissue evidence="9">Whole larva</tissue>
    </source>
</reference>
<dbReference type="Proteomes" id="UP000625711">
    <property type="component" value="Unassembled WGS sequence"/>
</dbReference>
<feature type="chain" id="PRO_5032970143" description="Peroxidase" evidence="8">
    <location>
        <begin position="25"/>
        <end position="756"/>
    </location>
</feature>
<dbReference type="CDD" id="cd09823">
    <property type="entry name" value="peroxinectin_like"/>
    <property type="match status" value="1"/>
</dbReference>
<proteinExistence type="predicted"/>
<feature type="signal peptide" evidence="8">
    <location>
        <begin position="1"/>
        <end position="24"/>
    </location>
</feature>
<keyword evidence="4" id="KW-0479">Metal-binding</keyword>
<comment type="subcellular location">
    <subcellularLocation>
        <location evidence="1">Secreted</location>
    </subcellularLocation>
</comment>
<comment type="caution">
    <text evidence="9">The sequence shown here is derived from an EMBL/GenBank/DDBJ whole genome shotgun (WGS) entry which is preliminary data.</text>
</comment>
<evidence type="ECO:0000256" key="7">
    <source>
        <dbReference type="ARBA" id="ARBA00023004"/>
    </source>
</evidence>
<dbReference type="Pfam" id="PF03098">
    <property type="entry name" value="An_peroxidase"/>
    <property type="match status" value="1"/>
</dbReference>
<dbReference type="PROSITE" id="PS50292">
    <property type="entry name" value="PEROXIDASE_3"/>
    <property type="match status" value="1"/>
</dbReference>
<accession>A0A834MJ67</accession>
<dbReference type="AlphaFoldDB" id="A0A834MJ67"/>
<evidence type="ECO:0000256" key="2">
    <source>
        <dbReference type="ARBA" id="ARBA00022525"/>
    </source>
</evidence>
<dbReference type="SUPFAM" id="SSF48113">
    <property type="entry name" value="Heme-dependent peroxidases"/>
    <property type="match status" value="1"/>
</dbReference>
<evidence type="ECO:0008006" key="11">
    <source>
        <dbReference type="Google" id="ProtNLM"/>
    </source>
</evidence>
<evidence type="ECO:0000256" key="4">
    <source>
        <dbReference type="ARBA" id="ARBA00022617"/>
    </source>
</evidence>
<dbReference type="PANTHER" id="PTHR11475:SF125">
    <property type="entry name" value="GH11385P"/>
    <property type="match status" value="1"/>
</dbReference>
<evidence type="ECO:0000256" key="3">
    <source>
        <dbReference type="ARBA" id="ARBA00022559"/>
    </source>
</evidence>
<dbReference type="InterPro" id="IPR037120">
    <property type="entry name" value="Haem_peroxidase_sf_animal"/>
</dbReference>